<name>A0A2N3XZJ4_SACSN</name>
<keyword evidence="3 6" id="KW-0238">DNA-binding</keyword>
<dbReference type="SUPFAM" id="SSF46785">
    <property type="entry name" value="Winged helix' DNA-binding domain"/>
    <property type="match status" value="1"/>
</dbReference>
<dbReference type="PANTHER" id="PTHR30346">
    <property type="entry name" value="TRANSCRIPTIONAL DUAL REGULATOR HCAR-RELATED"/>
    <property type="match status" value="1"/>
</dbReference>
<evidence type="ECO:0000259" key="5">
    <source>
        <dbReference type="PROSITE" id="PS50931"/>
    </source>
</evidence>
<organism evidence="6 7">
    <name type="scientific">Saccharopolyspora spinosa</name>
    <dbReference type="NCBI Taxonomy" id="60894"/>
    <lineage>
        <taxon>Bacteria</taxon>
        <taxon>Bacillati</taxon>
        <taxon>Actinomycetota</taxon>
        <taxon>Actinomycetes</taxon>
        <taxon>Pseudonocardiales</taxon>
        <taxon>Pseudonocardiaceae</taxon>
        <taxon>Saccharopolyspora</taxon>
    </lineage>
</organism>
<dbReference type="Gene3D" id="1.10.10.10">
    <property type="entry name" value="Winged helix-like DNA-binding domain superfamily/Winged helix DNA-binding domain"/>
    <property type="match status" value="1"/>
</dbReference>
<accession>A0A2N3XZJ4</accession>
<dbReference type="GO" id="GO:0032993">
    <property type="term" value="C:protein-DNA complex"/>
    <property type="evidence" value="ECO:0007669"/>
    <property type="project" value="TreeGrafter"/>
</dbReference>
<dbReference type="InterPro" id="IPR005119">
    <property type="entry name" value="LysR_subst-bd"/>
</dbReference>
<dbReference type="Gene3D" id="3.40.190.10">
    <property type="entry name" value="Periplasmic binding protein-like II"/>
    <property type="match status" value="2"/>
</dbReference>
<dbReference type="InterPro" id="IPR000847">
    <property type="entry name" value="LysR_HTH_N"/>
</dbReference>
<comment type="caution">
    <text evidence="6">The sequence shown here is derived from an EMBL/GenBank/DDBJ whole genome shotgun (WGS) entry which is preliminary data.</text>
</comment>
<keyword evidence="4" id="KW-0804">Transcription</keyword>
<evidence type="ECO:0000313" key="7">
    <source>
        <dbReference type="Proteomes" id="UP000233786"/>
    </source>
</evidence>
<dbReference type="Pfam" id="PF03466">
    <property type="entry name" value="LysR_substrate"/>
    <property type="match status" value="1"/>
</dbReference>
<evidence type="ECO:0000256" key="3">
    <source>
        <dbReference type="ARBA" id="ARBA00023125"/>
    </source>
</evidence>
<dbReference type="FunFam" id="1.10.10.10:FF:000001">
    <property type="entry name" value="LysR family transcriptional regulator"/>
    <property type="match status" value="1"/>
</dbReference>
<dbReference type="OrthoDB" id="4140098at2"/>
<dbReference type="GO" id="GO:0003677">
    <property type="term" value="F:DNA binding"/>
    <property type="evidence" value="ECO:0007669"/>
    <property type="project" value="UniProtKB-KW"/>
</dbReference>
<dbReference type="GO" id="GO:0003700">
    <property type="term" value="F:DNA-binding transcription factor activity"/>
    <property type="evidence" value="ECO:0007669"/>
    <property type="project" value="InterPro"/>
</dbReference>
<evidence type="ECO:0000256" key="2">
    <source>
        <dbReference type="ARBA" id="ARBA00023015"/>
    </source>
</evidence>
<dbReference type="PANTHER" id="PTHR30346:SF0">
    <property type="entry name" value="HCA OPERON TRANSCRIPTIONAL ACTIVATOR HCAR"/>
    <property type="match status" value="1"/>
</dbReference>
<evidence type="ECO:0000313" key="6">
    <source>
        <dbReference type="EMBL" id="PKW16094.1"/>
    </source>
</evidence>
<protein>
    <submittedName>
        <fullName evidence="6">DNA-binding transcriptional LysR family regulator</fullName>
    </submittedName>
</protein>
<sequence>MAGNRSNEEATSGLARQAREPSIHQLRLFLALADELHFGRVAARLFISQSALSRQLRALETRLGVKLFERNSRAVVLTTAGEALLPEAHAVTAAMSGVLQRARLHARMVTGHLVVGQCGADAALPYARTTLAGLRRRHPGISVEVRSLNFAGQISALNRGEVDVAFVRPPVPPGIQTLDLATEPRVACLPADDPLATEKQLTLAQLADRAVADAPPEVSRNWWDYWTVNPRPDGTPVRYGPTVTDIEALLATIALGEAMMFVPASTKKLFPRAGVAYIEVVDLPLCGAALAWTPENRTRPDIAAIRECARRGIVNGRE</sequence>
<gene>
    <name evidence="6" type="ORF">A8926_3889</name>
</gene>
<dbReference type="CDD" id="cd08414">
    <property type="entry name" value="PBP2_LTTR_aromatics_like"/>
    <property type="match status" value="1"/>
</dbReference>
<dbReference type="RefSeq" id="WP_010696308.1">
    <property type="nucleotide sequence ID" value="NZ_CP061007.1"/>
</dbReference>
<dbReference type="PRINTS" id="PR00039">
    <property type="entry name" value="HTHLYSR"/>
</dbReference>
<dbReference type="STRING" id="994479.GCA_000194155_03329"/>
<dbReference type="PROSITE" id="PS50931">
    <property type="entry name" value="HTH_LYSR"/>
    <property type="match status" value="1"/>
</dbReference>
<comment type="similarity">
    <text evidence="1">Belongs to the LysR transcriptional regulatory family.</text>
</comment>
<evidence type="ECO:0000256" key="1">
    <source>
        <dbReference type="ARBA" id="ARBA00009437"/>
    </source>
</evidence>
<dbReference type="InterPro" id="IPR036388">
    <property type="entry name" value="WH-like_DNA-bd_sf"/>
</dbReference>
<dbReference type="AlphaFoldDB" id="A0A2N3XZJ4"/>
<dbReference type="InterPro" id="IPR036390">
    <property type="entry name" value="WH_DNA-bd_sf"/>
</dbReference>
<feature type="domain" description="HTH lysR-type" evidence="5">
    <location>
        <begin position="21"/>
        <end position="78"/>
    </location>
</feature>
<dbReference type="Pfam" id="PF00126">
    <property type="entry name" value="HTH_1"/>
    <property type="match status" value="1"/>
</dbReference>
<evidence type="ECO:0000256" key="4">
    <source>
        <dbReference type="ARBA" id="ARBA00023163"/>
    </source>
</evidence>
<dbReference type="EMBL" id="PJNB01000001">
    <property type="protein sequence ID" value="PKW16094.1"/>
    <property type="molecule type" value="Genomic_DNA"/>
</dbReference>
<keyword evidence="2" id="KW-0805">Transcription regulation</keyword>
<reference evidence="6" key="1">
    <citation type="submission" date="2017-12" db="EMBL/GenBank/DDBJ databases">
        <title>Sequencing the genomes of 1000 Actinobacteria strains.</title>
        <authorList>
            <person name="Klenk H.-P."/>
        </authorList>
    </citation>
    <scope>NUCLEOTIDE SEQUENCE [LARGE SCALE GENOMIC DNA]</scope>
    <source>
        <strain evidence="6">DSM 44228</strain>
    </source>
</reference>
<proteinExistence type="inferred from homology"/>
<keyword evidence="7" id="KW-1185">Reference proteome</keyword>
<dbReference type="Proteomes" id="UP000233786">
    <property type="component" value="Unassembled WGS sequence"/>
</dbReference>
<dbReference type="SUPFAM" id="SSF53850">
    <property type="entry name" value="Periplasmic binding protein-like II"/>
    <property type="match status" value="1"/>
</dbReference>